<dbReference type="Proteomes" id="UP001259832">
    <property type="component" value="Unassembled WGS sequence"/>
</dbReference>
<organism evidence="2 3">
    <name type="scientific">Phytophthora citrophthora</name>
    <dbReference type="NCBI Taxonomy" id="4793"/>
    <lineage>
        <taxon>Eukaryota</taxon>
        <taxon>Sar</taxon>
        <taxon>Stramenopiles</taxon>
        <taxon>Oomycota</taxon>
        <taxon>Peronosporomycetes</taxon>
        <taxon>Peronosporales</taxon>
        <taxon>Peronosporaceae</taxon>
        <taxon>Phytophthora</taxon>
    </lineage>
</organism>
<evidence type="ECO:0000313" key="3">
    <source>
        <dbReference type="Proteomes" id="UP001259832"/>
    </source>
</evidence>
<dbReference type="AlphaFoldDB" id="A0AAD9GWK9"/>
<keyword evidence="1" id="KW-0812">Transmembrane</keyword>
<protein>
    <submittedName>
        <fullName evidence="2">Uncharacterized protein</fullName>
    </submittedName>
</protein>
<dbReference type="EMBL" id="JASMQC010000005">
    <property type="protein sequence ID" value="KAK1945393.1"/>
    <property type="molecule type" value="Genomic_DNA"/>
</dbReference>
<keyword evidence="1" id="KW-0472">Membrane</keyword>
<proteinExistence type="predicted"/>
<reference evidence="2" key="1">
    <citation type="submission" date="2023-08" db="EMBL/GenBank/DDBJ databases">
        <title>Reference Genome Resource for the Citrus Pathogen Phytophthora citrophthora.</title>
        <authorList>
            <person name="Moller H."/>
            <person name="Coetzee B."/>
            <person name="Rose L.J."/>
            <person name="Van Niekerk J.M."/>
        </authorList>
    </citation>
    <scope>NUCLEOTIDE SEQUENCE</scope>
    <source>
        <strain evidence="2">STE-U-9442</strain>
    </source>
</reference>
<keyword evidence="1" id="KW-1133">Transmembrane helix</keyword>
<feature type="transmembrane region" description="Helical" evidence="1">
    <location>
        <begin position="123"/>
        <end position="143"/>
    </location>
</feature>
<evidence type="ECO:0000313" key="2">
    <source>
        <dbReference type="EMBL" id="KAK1945393.1"/>
    </source>
</evidence>
<evidence type="ECO:0000256" key="1">
    <source>
        <dbReference type="SAM" id="Phobius"/>
    </source>
</evidence>
<accession>A0AAD9GWK9</accession>
<sequence>MIIQGDVAIGKRLVWQDVDPDEEKVSTRIEHVLHGDYNSGRDYCWQHDRSCFQVDKSARPFLRTLLAVTKHITHATGFKFHCCAGDNCRTNMGCRTHDFVTVQGVESSCCSFIGRVGGPRGSVFLLSAVLAMLFTCFCMPSALAMQWSTSIRTSTFVSRGV</sequence>
<keyword evidence="3" id="KW-1185">Reference proteome</keyword>
<comment type="caution">
    <text evidence="2">The sequence shown here is derived from an EMBL/GenBank/DDBJ whole genome shotgun (WGS) entry which is preliminary data.</text>
</comment>
<gene>
    <name evidence="2" type="ORF">P3T76_003926</name>
</gene>
<name>A0AAD9GWK9_9STRA</name>